<proteinExistence type="predicted"/>
<evidence type="ECO:0000313" key="1">
    <source>
        <dbReference type="EMBL" id="KXB58159.1"/>
    </source>
</evidence>
<sequence length="185" mass="21843">MKELRYSLTEEQLNKIACIAAEKAIEAYRLEDVKAKKRLENQSIHITKNKLKSYRRVKASLVETEEFTEYEKIELRWEFIKDLMGSGLDVIEKSENRIKSFEAKRKRDLFEIQSIDKALSLYKEEVDNSDSDEAKRRYRELYSMYIDDKIYSIAEIAETENISEKIVYRDLGIACKIISVYLIGM</sequence>
<reference evidence="2" key="1">
    <citation type="submission" date="2016-01" db="EMBL/GenBank/DDBJ databases">
        <authorList>
            <person name="Mitreva M."/>
            <person name="Pepin K.H."/>
            <person name="Mihindukulasuriya K.A."/>
            <person name="Fulton R."/>
            <person name="Fronick C."/>
            <person name="O'Laughlin M."/>
            <person name="Miner T."/>
            <person name="Herter B."/>
            <person name="Rosa B.A."/>
            <person name="Cordes M."/>
            <person name="Tomlinson C."/>
            <person name="Wollam A."/>
            <person name="Palsikar V.B."/>
            <person name="Mardis E.R."/>
            <person name="Wilson R.K."/>
        </authorList>
    </citation>
    <scope>NUCLEOTIDE SEQUENCE [LARGE SCALE GENOMIC DNA]</scope>
    <source>
        <strain evidence="2">DNF00896</strain>
    </source>
</reference>
<gene>
    <name evidence="1" type="ORF">HMPREF1866_01198</name>
</gene>
<protein>
    <recommendedName>
        <fullName evidence="3">HTH domain protein</fullName>
    </recommendedName>
</protein>
<organism evidence="1 2">
    <name type="scientific">Lachnoanaerobaculum saburreum</name>
    <dbReference type="NCBI Taxonomy" id="467210"/>
    <lineage>
        <taxon>Bacteria</taxon>
        <taxon>Bacillati</taxon>
        <taxon>Bacillota</taxon>
        <taxon>Clostridia</taxon>
        <taxon>Lachnospirales</taxon>
        <taxon>Lachnospiraceae</taxon>
        <taxon>Lachnoanaerobaculum</taxon>
    </lineage>
</organism>
<dbReference type="EMBL" id="LSDA01000063">
    <property type="protein sequence ID" value="KXB58159.1"/>
    <property type="molecule type" value="Genomic_DNA"/>
</dbReference>
<dbReference type="OrthoDB" id="9785884at2"/>
<dbReference type="AlphaFoldDB" id="A0A133ZRQ9"/>
<accession>A0A133ZRQ9</accession>
<dbReference type="RefSeq" id="WP_060931011.1">
    <property type="nucleotide sequence ID" value="NZ_KQ959812.1"/>
</dbReference>
<dbReference type="STRING" id="467210.HMPREF1866_01198"/>
<name>A0A133ZRQ9_9FIRM</name>
<dbReference type="Proteomes" id="UP000070394">
    <property type="component" value="Unassembled WGS sequence"/>
</dbReference>
<evidence type="ECO:0008006" key="3">
    <source>
        <dbReference type="Google" id="ProtNLM"/>
    </source>
</evidence>
<keyword evidence="2" id="KW-1185">Reference proteome</keyword>
<comment type="caution">
    <text evidence="1">The sequence shown here is derived from an EMBL/GenBank/DDBJ whole genome shotgun (WGS) entry which is preliminary data.</text>
</comment>
<evidence type="ECO:0000313" key="2">
    <source>
        <dbReference type="Proteomes" id="UP000070394"/>
    </source>
</evidence>
<dbReference type="PATRIC" id="fig|467210.3.peg.1187"/>